<dbReference type="InterPro" id="IPR006139">
    <property type="entry name" value="D-isomer_2_OHA_DH_cat_dom"/>
</dbReference>
<dbReference type="PANTHER" id="PTHR10996:SF283">
    <property type="entry name" value="GLYOXYLATE_HYDROXYPYRUVATE REDUCTASE B"/>
    <property type="match status" value="1"/>
</dbReference>
<comment type="caution">
    <text evidence="5">The sequence shown here is derived from an EMBL/GenBank/DDBJ whole genome shotgun (WGS) entry which is preliminary data.</text>
</comment>
<dbReference type="SUPFAM" id="SSF51735">
    <property type="entry name" value="NAD(P)-binding Rossmann-fold domains"/>
    <property type="match status" value="1"/>
</dbReference>
<dbReference type="EMBL" id="JABFDB010000039">
    <property type="protein sequence ID" value="NYZ24325.1"/>
    <property type="molecule type" value="Genomic_DNA"/>
</dbReference>
<sequence>MADRPTLLLTNPMHPDGAALLEPQARLVTAPDTKPETLRALAAEADGIIVRAKLPDDICDHAPRLRGIVRHGVGLDFIPVAAATARGIPVANLPGSNTQTVAEYCLAAILSLRRPLLSMDARLRRDGWLPARGMADPLTEIGGTTLGVVGVGTIGGRVARIAREGFGMTVLGASRRAGRMPPGVEEAALDDLFARSDAVVLTCPLTDETRGLVDDRRLGLMKPHAVIVNVSRGPVIDTAALERALNARTIGGAALDVFDVQPLPPDDPLFACPNLLLTPHAAGITATSMRTMSIGAAEEMLRILRGDDPVNLVNPEYRPEHRKA</sequence>
<feature type="domain" description="D-isomer specific 2-hydroxyacid dehydrogenase catalytic" evidence="3">
    <location>
        <begin position="8"/>
        <end position="314"/>
    </location>
</feature>
<evidence type="ECO:0000313" key="5">
    <source>
        <dbReference type="EMBL" id="NYZ24325.1"/>
    </source>
</evidence>
<protein>
    <submittedName>
        <fullName evidence="5">Hydroxyacid dehydrogenase</fullName>
    </submittedName>
</protein>
<feature type="domain" description="D-isomer specific 2-hydroxyacid dehydrogenase NAD-binding" evidence="4">
    <location>
        <begin position="106"/>
        <end position="282"/>
    </location>
</feature>
<dbReference type="PANTHER" id="PTHR10996">
    <property type="entry name" value="2-HYDROXYACID DEHYDROGENASE-RELATED"/>
    <property type="match status" value="1"/>
</dbReference>
<proteinExistence type="inferred from homology"/>
<name>A0ABX2TKS1_9PROT</name>
<dbReference type="Gene3D" id="3.40.50.720">
    <property type="entry name" value="NAD(P)-binding Rossmann-like Domain"/>
    <property type="match status" value="2"/>
</dbReference>
<dbReference type="Pfam" id="PF02826">
    <property type="entry name" value="2-Hacid_dh_C"/>
    <property type="match status" value="1"/>
</dbReference>
<evidence type="ECO:0000259" key="4">
    <source>
        <dbReference type="Pfam" id="PF02826"/>
    </source>
</evidence>
<evidence type="ECO:0000313" key="6">
    <source>
        <dbReference type="Proteomes" id="UP000584642"/>
    </source>
</evidence>
<dbReference type="Pfam" id="PF00389">
    <property type="entry name" value="2-Hacid_dh"/>
    <property type="match status" value="1"/>
</dbReference>
<evidence type="ECO:0000259" key="3">
    <source>
        <dbReference type="Pfam" id="PF00389"/>
    </source>
</evidence>
<gene>
    <name evidence="5" type="ORF">HND93_31855</name>
</gene>
<dbReference type="InterPro" id="IPR050223">
    <property type="entry name" value="D-isomer_2-hydroxyacid_DH"/>
</dbReference>
<dbReference type="SUPFAM" id="SSF52283">
    <property type="entry name" value="Formate/glycerate dehydrogenase catalytic domain-like"/>
    <property type="match status" value="1"/>
</dbReference>
<evidence type="ECO:0000256" key="2">
    <source>
        <dbReference type="RuleBase" id="RU003719"/>
    </source>
</evidence>
<dbReference type="InterPro" id="IPR036291">
    <property type="entry name" value="NAD(P)-bd_dom_sf"/>
</dbReference>
<keyword evidence="6" id="KW-1185">Reference proteome</keyword>
<reference evidence="5 6" key="1">
    <citation type="submission" date="2020-05" db="EMBL/GenBank/DDBJ databases">
        <title>Azospirillum oleiclasticum sp. nov, a nitrogen-fixing and heavy crude oil-emulsifying bacterium isolated from the crude oil of Yumen Oilfield.</title>
        <authorList>
            <person name="Wu D."/>
            <person name="Cai M."/>
            <person name="Zhang X."/>
        </authorList>
    </citation>
    <scope>NUCLEOTIDE SEQUENCE [LARGE SCALE GENOMIC DNA]</scope>
    <source>
        <strain evidence="5 6">ROY-1-1-2</strain>
    </source>
</reference>
<evidence type="ECO:0000256" key="1">
    <source>
        <dbReference type="ARBA" id="ARBA00023002"/>
    </source>
</evidence>
<keyword evidence="1 2" id="KW-0560">Oxidoreductase</keyword>
<dbReference type="RefSeq" id="WP_180286101.1">
    <property type="nucleotide sequence ID" value="NZ_JABFDB010000039.1"/>
</dbReference>
<dbReference type="Proteomes" id="UP000584642">
    <property type="component" value="Unassembled WGS sequence"/>
</dbReference>
<accession>A0ABX2TKS1</accession>
<organism evidence="5 6">
    <name type="scientific">Azospirillum oleiclasticum</name>
    <dbReference type="NCBI Taxonomy" id="2735135"/>
    <lineage>
        <taxon>Bacteria</taxon>
        <taxon>Pseudomonadati</taxon>
        <taxon>Pseudomonadota</taxon>
        <taxon>Alphaproteobacteria</taxon>
        <taxon>Rhodospirillales</taxon>
        <taxon>Azospirillaceae</taxon>
        <taxon>Azospirillum</taxon>
    </lineage>
</organism>
<comment type="similarity">
    <text evidence="2">Belongs to the D-isomer specific 2-hydroxyacid dehydrogenase family.</text>
</comment>
<dbReference type="InterPro" id="IPR006140">
    <property type="entry name" value="D-isomer_DH_NAD-bd"/>
</dbReference>